<evidence type="ECO:0000313" key="4">
    <source>
        <dbReference type="Proteomes" id="UP000593576"/>
    </source>
</evidence>
<organism evidence="3 4">
    <name type="scientific">Gossypium schwendimanii</name>
    <name type="common">Cotton</name>
    <dbReference type="NCBI Taxonomy" id="34291"/>
    <lineage>
        <taxon>Eukaryota</taxon>
        <taxon>Viridiplantae</taxon>
        <taxon>Streptophyta</taxon>
        <taxon>Embryophyta</taxon>
        <taxon>Tracheophyta</taxon>
        <taxon>Spermatophyta</taxon>
        <taxon>Magnoliopsida</taxon>
        <taxon>eudicotyledons</taxon>
        <taxon>Gunneridae</taxon>
        <taxon>Pentapetalae</taxon>
        <taxon>rosids</taxon>
        <taxon>malvids</taxon>
        <taxon>Malvales</taxon>
        <taxon>Malvaceae</taxon>
        <taxon>Malvoideae</taxon>
        <taxon>Gossypium</taxon>
    </lineage>
</organism>
<feature type="coiled-coil region" evidence="1">
    <location>
        <begin position="97"/>
        <end position="124"/>
    </location>
</feature>
<keyword evidence="4" id="KW-1185">Reference proteome</keyword>
<dbReference type="Proteomes" id="UP000593576">
    <property type="component" value="Unassembled WGS sequence"/>
</dbReference>
<dbReference type="OrthoDB" id="10414555at2759"/>
<protein>
    <submittedName>
        <fullName evidence="3">Uncharacterized protein</fullName>
    </submittedName>
</protein>
<sequence>MKKEVDKQVELKETYDGEDKKTSSSKDMLSALKGRVTKLEGSIGDVNETLKKVDGHITDLELWQDQLKEQVVKAFNANVDTIKRVLNVVVGKLTEKNDALKAMVPSLQEQMEELKRELFMYKATLGNRVLAITPKPKINVLKLKEFNGTRFAMDHCWSTDEKRGEVAIRTWEEFLGEFNGSFTRNMLRMRLRLNCVGLRNNAQWVEVIGKARITTPRVYKITKAMTIAESLIEFVLRKDKFESSKPKEKGNGR</sequence>
<feature type="region of interest" description="Disordered" evidence="2">
    <location>
        <begin position="1"/>
        <end position="27"/>
    </location>
</feature>
<evidence type="ECO:0000256" key="1">
    <source>
        <dbReference type="SAM" id="Coils"/>
    </source>
</evidence>
<keyword evidence="1" id="KW-0175">Coiled coil</keyword>
<dbReference type="AlphaFoldDB" id="A0A7J9LE28"/>
<dbReference type="Gene3D" id="1.20.5.340">
    <property type="match status" value="1"/>
</dbReference>
<name>A0A7J9LE28_GOSSC</name>
<evidence type="ECO:0000313" key="3">
    <source>
        <dbReference type="EMBL" id="MBA0856846.1"/>
    </source>
</evidence>
<proteinExistence type="predicted"/>
<gene>
    <name evidence="3" type="ORF">Goshw_003863</name>
</gene>
<dbReference type="EMBL" id="JABFAF010000006">
    <property type="protein sequence ID" value="MBA0856846.1"/>
    <property type="molecule type" value="Genomic_DNA"/>
</dbReference>
<accession>A0A7J9LE28</accession>
<reference evidence="3 4" key="1">
    <citation type="journal article" date="2019" name="Genome Biol. Evol.">
        <title>Insights into the evolution of the New World diploid cottons (Gossypium, subgenus Houzingenia) based on genome sequencing.</title>
        <authorList>
            <person name="Grover C.E."/>
            <person name="Arick M.A. 2nd"/>
            <person name="Thrash A."/>
            <person name="Conover J.L."/>
            <person name="Sanders W.S."/>
            <person name="Peterson D.G."/>
            <person name="Frelichowski J.E."/>
            <person name="Scheffler J.A."/>
            <person name="Scheffler B.E."/>
            <person name="Wendel J.F."/>
        </authorList>
    </citation>
    <scope>NUCLEOTIDE SEQUENCE [LARGE SCALE GENOMIC DNA]</scope>
    <source>
        <strain evidence="3">1</strain>
        <tissue evidence="3">Leaf</tissue>
    </source>
</reference>
<comment type="caution">
    <text evidence="3">The sequence shown here is derived from an EMBL/GenBank/DDBJ whole genome shotgun (WGS) entry which is preliminary data.</text>
</comment>
<feature type="compositionally biased region" description="Basic and acidic residues" evidence="2">
    <location>
        <begin position="1"/>
        <end position="24"/>
    </location>
</feature>
<evidence type="ECO:0000256" key="2">
    <source>
        <dbReference type="SAM" id="MobiDB-lite"/>
    </source>
</evidence>